<reference evidence="3" key="1">
    <citation type="submission" date="2024-07" db="EMBL/GenBank/DDBJ databases">
        <title>Two chromosome-level genome assemblies of Korean endemic species Abeliophyllum distichum and Forsythia ovata (Oleaceae).</title>
        <authorList>
            <person name="Jang H."/>
        </authorList>
    </citation>
    <scope>NUCLEOTIDE SEQUENCE [LARGE SCALE GENOMIC DNA]</scope>
</reference>
<dbReference type="Proteomes" id="UP001604277">
    <property type="component" value="Unassembled WGS sequence"/>
</dbReference>
<organism evidence="2 3">
    <name type="scientific">Forsythia ovata</name>
    <dbReference type="NCBI Taxonomy" id="205694"/>
    <lineage>
        <taxon>Eukaryota</taxon>
        <taxon>Viridiplantae</taxon>
        <taxon>Streptophyta</taxon>
        <taxon>Embryophyta</taxon>
        <taxon>Tracheophyta</taxon>
        <taxon>Spermatophyta</taxon>
        <taxon>Magnoliopsida</taxon>
        <taxon>eudicotyledons</taxon>
        <taxon>Gunneridae</taxon>
        <taxon>Pentapetalae</taxon>
        <taxon>asterids</taxon>
        <taxon>lamiids</taxon>
        <taxon>Lamiales</taxon>
        <taxon>Oleaceae</taxon>
        <taxon>Forsythieae</taxon>
        <taxon>Forsythia</taxon>
    </lineage>
</organism>
<proteinExistence type="predicted"/>
<evidence type="ECO:0000313" key="3">
    <source>
        <dbReference type="Proteomes" id="UP001604277"/>
    </source>
</evidence>
<protein>
    <submittedName>
        <fullName evidence="2">Uncharacterized protein</fullName>
    </submittedName>
</protein>
<feature type="compositionally biased region" description="Low complexity" evidence="1">
    <location>
        <begin position="27"/>
        <end position="45"/>
    </location>
</feature>
<name>A0ABD1XAX0_9LAMI</name>
<sequence>MVPGPLCCRCQRWRWITPILSPAPEATSDVPSTSVPTRSVPSPGSARQSEKRKAGAKSGVSHPRHQHLPLSVSANTSTLVPPGQAGSNSLRKIASSGCHCGVISS</sequence>
<dbReference type="EMBL" id="JBFOLJ010000001">
    <property type="protein sequence ID" value="KAL2558906.1"/>
    <property type="molecule type" value="Genomic_DNA"/>
</dbReference>
<evidence type="ECO:0000313" key="2">
    <source>
        <dbReference type="EMBL" id="KAL2558906.1"/>
    </source>
</evidence>
<accession>A0ABD1XAX0</accession>
<feature type="compositionally biased region" description="Polar residues" evidence="1">
    <location>
        <begin position="72"/>
        <end position="90"/>
    </location>
</feature>
<feature type="region of interest" description="Disordered" evidence="1">
    <location>
        <begin position="21"/>
        <end position="92"/>
    </location>
</feature>
<keyword evidence="3" id="KW-1185">Reference proteome</keyword>
<comment type="caution">
    <text evidence="2">The sequence shown here is derived from an EMBL/GenBank/DDBJ whole genome shotgun (WGS) entry which is preliminary data.</text>
</comment>
<gene>
    <name evidence="2" type="ORF">Fot_03645</name>
</gene>
<dbReference type="AlphaFoldDB" id="A0ABD1XAX0"/>
<evidence type="ECO:0000256" key="1">
    <source>
        <dbReference type="SAM" id="MobiDB-lite"/>
    </source>
</evidence>